<evidence type="ECO:0000313" key="2">
    <source>
        <dbReference type="EMBL" id="MPC36802.1"/>
    </source>
</evidence>
<protein>
    <submittedName>
        <fullName evidence="2">Uncharacterized protein</fullName>
    </submittedName>
</protein>
<gene>
    <name evidence="2" type="ORF">E2C01_030269</name>
</gene>
<comment type="caution">
    <text evidence="2">The sequence shown here is derived from an EMBL/GenBank/DDBJ whole genome shotgun (WGS) entry which is preliminary data.</text>
</comment>
<feature type="region of interest" description="Disordered" evidence="1">
    <location>
        <begin position="57"/>
        <end position="103"/>
    </location>
</feature>
<keyword evidence="3" id="KW-1185">Reference proteome</keyword>
<dbReference type="AlphaFoldDB" id="A0A5B7ERM5"/>
<evidence type="ECO:0000313" key="3">
    <source>
        <dbReference type="Proteomes" id="UP000324222"/>
    </source>
</evidence>
<name>A0A5B7ERM5_PORTR</name>
<proteinExistence type="predicted"/>
<accession>A0A5B7ERM5</accession>
<sequence>MIYVTRHRGCRGFLRAARVHSHGGATKRQQCVAVLTAWRQRRQSKYKGSEYGRYERIAKAKHSPSVPSRPVSKHPTQYITPKPSHYPPSATQPRFHSPAEAGRSKSLRLAGHDSYTGAAMEPSILLKQDLGCLKTPFVLVRTPPTREFITLTYLTPPFLHYIRALI</sequence>
<reference evidence="2 3" key="1">
    <citation type="submission" date="2019-05" db="EMBL/GenBank/DDBJ databases">
        <title>Another draft genome of Portunus trituberculatus and its Hox gene families provides insights of decapod evolution.</title>
        <authorList>
            <person name="Jeong J.-H."/>
            <person name="Song I."/>
            <person name="Kim S."/>
            <person name="Choi T."/>
            <person name="Kim D."/>
            <person name="Ryu S."/>
            <person name="Kim W."/>
        </authorList>
    </citation>
    <scope>NUCLEOTIDE SEQUENCE [LARGE SCALE GENOMIC DNA]</scope>
    <source>
        <tissue evidence="2">Muscle</tissue>
    </source>
</reference>
<dbReference type="EMBL" id="VSRR010003610">
    <property type="protein sequence ID" value="MPC36802.1"/>
    <property type="molecule type" value="Genomic_DNA"/>
</dbReference>
<dbReference type="Proteomes" id="UP000324222">
    <property type="component" value="Unassembled WGS sequence"/>
</dbReference>
<organism evidence="2 3">
    <name type="scientific">Portunus trituberculatus</name>
    <name type="common">Swimming crab</name>
    <name type="synonym">Neptunus trituberculatus</name>
    <dbReference type="NCBI Taxonomy" id="210409"/>
    <lineage>
        <taxon>Eukaryota</taxon>
        <taxon>Metazoa</taxon>
        <taxon>Ecdysozoa</taxon>
        <taxon>Arthropoda</taxon>
        <taxon>Crustacea</taxon>
        <taxon>Multicrustacea</taxon>
        <taxon>Malacostraca</taxon>
        <taxon>Eumalacostraca</taxon>
        <taxon>Eucarida</taxon>
        <taxon>Decapoda</taxon>
        <taxon>Pleocyemata</taxon>
        <taxon>Brachyura</taxon>
        <taxon>Eubrachyura</taxon>
        <taxon>Portunoidea</taxon>
        <taxon>Portunidae</taxon>
        <taxon>Portuninae</taxon>
        <taxon>Portunus</taxon>
    </lineage>
</organism>
<evidence type="ECO:0000256" key="1">
    <source>
        <dbReference type="SAM" id="MobiDB-lite"/>
    </source>
</evidence>